<keyword evidence="3" id="KW-0808">Transferase</keyword>
<gene>
    <name evidence="3" type="ORF">GJ699_00875</name>
</gene>
<dbReference type="Pfam" id="PF01571">
    <property type="entry name" value="GCV_T"/>
    <property type="match status" value="1"/>
</dbReference>
<evidence type="ECO:0000313" key="3">
    <source>
        <dbReference type="EMBL" id="MRW88532.1"/>
    </source>
</evidence>
<dbReference type="InterPro" id="IPR028896">
    <property type="entry name" value="GcvT/YgfZ/DmdA"/>
</dbReference>
<reference evidence="3 4" key="1">
    <citation type="submission" date="2019-11" db="EMBL/GenBank/DDBJ databases">
        <title>Novel species isolated from a subtropical stream in China.</title>
        <authorList>
            <person name="Lu H."/>
        </authorList>
    </citation>
    <scope>NUCLEOTIDE SEQUENCE [LARGE SCALE GENOMIC DNA]</scope>
    <source>
        <strain evidence="3 4">FT80W</strain>
    </source>
</reference>
<keyword evidence="4" id="KW-1185">Reference proteome</keyword>
<dbReference type="InterPro" id="IPR006222">
    <property type="entry name" value="GCVT_N"/>
</dbReference>
<evidence type="ECO:0000256" key="1">
    <source>
        <dbReference type="PIRSR" id="PIRSR006487-1"/>
    </source>
</evidence>
<dbReference type="RefSeq" id="WP_154372191.1">
    <property type="nucleotide sequence ID" value="NZ_WKJK01000001.1"/>
</dbReference>
<accession>A0A6I2KT18</accession>
<dbReference type="SUPFAM" id="SSF101790">
    <property type="entry name" value="Aminomethyltransferase beta-barrel domain"/>
    <property type="match status" value="1"/>
</dbReference>
<dbReference type="SUPFAM" id="SSF103025">
    <property type="entry name" value="Folate-binding domain"/>
    <property type="match status" value="1"/>
</dbReference>
<dbReference type="InterPro" id="IPR027266">
    <property type="entry name" value="TrmE/GcvT-like"/>
</dbReference>
<dbReference type="AlphaFoldDB" id="A0A6I2KT18"/>
<feature type="binding site" evidence="1">
    <location>
        <position position="194"/>
    </location>
    <ligand>
        <name>substrate</name>
    </ligand>
</feature>
<dbReference type="PIRSF" id="PIRSF006487">
    <property type="entry name" value="GcvT"/>
    <property type="match status" value="1"/>
</dbReference>
<dbReference type="Proteomes" id="UP000433309">
    <property type="component" value="Unassembled WGS sequence"/>
</dbReference>
<dbReference type="GO" id="GO:0016740">
    <property type="term" value="F:transferase activity"/>
    <property type="evidence" value="ECO:0007669"/>
    <property type="project" value="UniProtKB-KW"/>
</dbReference>
<sequence>MPVPTPFKQPPAIPYYPEYALHFVGGGAVRQWEYNGWKAESLSWKRSCYIHGGLSGPGQVLYQGPQAEAFLASVFINNFSRFQVGACKHAIACDEQGLITAHGVLQRLAPDQFRLYVSGPWSLYMHSMGKYDVTQQVQDNYLFQVAGPTSLQALEAATGESLRDVGFLRYRQTAINGVPVEIMRVGMAGTLAYELHGPSADGPAVFDAVVEAGRPFGIERLGWQTFPVNHVEGGFPQLFWTFSSSLYDHAGYREFTRAHPHYWFGEPLFCGSVDPADRRARFRTPFEVGWQRSIQFDHDFLGRAALEREAAAPRRTVVTLEWSAEDVTDIYASLFRPGEEYKYIDLPASPAHRRSHAHADHVTINGKPVGISSGTVYSYHYRQMISLCSIDIDQAQIGNQVTVHWGDFGGRIKQVRARVARFPYLDLGRNRDIQL</sequence>
<feature type="domain" description="GCVT N-terminal" evidence="2">
    <location>
        <begin position="54"/>
        <end position="236"/>
    </location>
</feature>
<evidence type="ECO:0000259" key="2">
    <source>
        <dbReference type="Pfam" id="PF01571"/>
    </source>
</evidence>
<protein>
    <submittedName>
        <fullName evidence="3">Aminomethyl transferase family protein</fullName>
    </submittedName>
</protein>
<dbReference type="PANTHER" id="PTHR43757">
    <property type="entry name" value="AMINOMETHYLTRANSFERASE"/>
    <property type="match status" value="1"/>
</dbReference>
<dbReference type="Gene3D" id="3.30.1360.120">
    <property type="entry name" value="Probable tRNA modification gtpase trme, domain 1"/>
    <property type="match status" value="1"/>
</dbReference>
<dbReference type="EMBL" id="WKJK01000001">
    <property type="protein sequence ID" value="MRW88532.1"/>
    <property type="molecule type" value="Genomic_DNA"/>
</dbReference>
<proteinExistence type="predicted"/>
<dbReference type="InterPro" id="IPR029043">
    <property type="entry name" value="GcvT/YgfZ_C"/>
</dbReference>
<comment type="caution">
    <text evidence="3">The sequence shown here is derived from an EMBL/GenBank/DDBJ whole genome shotgun (WGS) entry which is preliminary data.</text>
</comment>
<dbReference type="PANTHER" id="PTHR43757:SF2">
    <property type="entry name" value="AMINOMETHYLTRANSFERASE, MITOCHONDRIAL"/>
    <property type="match status" value="1"/>
</dbReference>
<name>A0A6I2KT18_9BURK</name>
<organism evidence="3 4">
    <name type="scientific">Duganella guangzhouensis</name>
    <dbReference type="NCBI Taxonomy" id="2666084"/>
    <lineage>
        <taxon>Bacteria</taxon>
        <taxon>Pseudomonadati</taxon>
        <taxon>Pseudomonadota</taxon>
        <taxon>Betaproteobacteria</taxon>
        <taxon>Burkholderiales</taxon>
        <taxon>Oxalobacteraceae</taxon>
        <taxon>Telluria group</taxon>
        <taxon>Duganella</taxon>
    </lineage>
</organism>
<evidence type="ECO:0000313" key="4">
    <source>
        <dbReference type="Proteomes" id="UP000433309"/>
    </source>
</evidence>